<dbReference type="InterPro" id="IPR035906">
    <property type="entry name" value="MetI-like_sf"/>
</dbReference>
<dbReference type="PANTHER" id="PTHR30193:SF37">
    <property type="entry name" value="INNER MEMBRANE ABC TRANSPORTER PERMEASE PROTEIN YCJO"/>
    <property type="match status" value="1"/>
</dbReference>
<dbReference type="EMBL" id="JAGSNF010000001">
    <property type="protein sequence ID" value="MBR7741683.1"/>
    <property type="molecule type" value="Genomic_DNA"/>
</dbReference>
<evidence type="ECO:0000256" key="7">
    <source>
        <dbReference type="RuleBase" id="RU363032"/>
    </source>
</evidence>
<dbReference type="PANTHER" id="PTHR30193">
    <property type="entry name" value="ABC TRANSPORTER PERMEASE PROTEIN"/>
    <property type="match status" value="1"/>
</dbReference>
<dbReference type="InterPro" id="IPR051393">
    <property type="entry name" value="ABC_transporter_permease"/>
</dbReference>
<keyword evidence="3" id="KW-1003">Cell membrane</keyword>
<dbReference type="Gene3D" id="1.10.3720.10">
    <property type="entry name" value="MetI-like"/>
    <property type="match status" value="1"/>
</dbReference>
<comment type="similarity">
    <text evidence="7">Belongs to the binding-protein-dependent transport system permease family.</text>
</comment>
<gene>
    <name evidence="9" type="ORF">KC207_00040</name>
</gene>
<keyword evidence="2 7" id="KW-0813">Transport</keyword>
<keyword evidence="6 7" id="KW-0472">Membrane</keyword>
<evidence type="ECO:0000313" key="10">
    <source>
        <dbReference type="Proteomes" id="UP000677016"/>
    </source>
</evidence>
<evidence type="ECO:0000313" key="9">
    <source>
        <dbReference type="EMBL" id="MBR7741683.1"/>
    </source>
</evidence>
<evidence type="ECO:0000256" key="4">
    <source>
        <dbReference type="ARBA" id="ARBA00022692"/>
    </source>
</evidence>
<evidence type="ECO:0000256" key="2">
    <source>
        <dbReference type="ARBA" id="ARBA00022448"/>
    </source>
</evidence>
<dbReference type="InterPro" id="IPR000515">
    <property type="entry name" value="MetI-like"/>
</dbReference>
<dbReference type="Proteomes" id="UP000677016">
    <property type="component" value="Unassembled WGS sequence"/>
</dbReference>
<dbReference type="PROSITE" id="PS50928">
    <property type="entry name" value="ABC_TM1"/>
    <property type="match status" value="1"/>
</dbReference>
<dbReference type="GO" id="GO:0055085">
    <property type="term" value="P:transmembrane transport"/>
    <property type="evidence" value="ECO:0007669"/>
    <property type="project" value="InterPro"/>
</dbReference>
<keyword evidence="5 7" id="KW-1133">Transmembrane helix</keyword>
<dbReference type="GO" id="GO:0005886">
    <property type="term" value="C:plasma membrane"/>
    <property type="evidence" value="ECO:0007669"/>
    <property type="project" value="UniProtKB-SubCell"/>
</dbReference>
<protein>
    <submittedName>
        <fullName evidence="9">Sugar ABC transporter permease</fullName>
    </submittedName>
</protein>
<evidence type="ECO:0000256" key="3">
    <source>
        <dbReference type="ARBA" id="ARBA00022475"/>
    </source>
</evidence>
<reference evidence="9" key="1">
    <citation type="submission" date="2021-04" db="EMBL/GenBank/DDBJ databases">
        <title>Phycicoccus avicenniae sp. nov., a novel endophytic actinomycetes isolated from branch of Avicennia mariana.</title>
        <authorList>
            <person name="Tuo L."/>
        </authorList>
    </citation>
    <scope>NUCLEOTIDE SEQUENCE</scope>
    <source>
        <strain evidence="9">BSK3Z-2</strain>
    </source>
</reference>
<feature type="transmembrane region" description="Helical" evidence="7">
    <location>
        <begin position="21"/>
        <end position="45"/>
    </location>
</feature>
<dbReference type="SUPFAM" id="SSF161098">
    <property type="entry name" value="MetI-like"/>
    <property type="match status" value="1"/>
</dbReference>
<accession>A0A941HXC0</accession>
<sequence>MAEGVTTPPRRRRRTSMQRSQAIAGWAFSLPFVLVFLVFSAWPILWSLFMSFTNMTSRDLRDPFYVDFVGLENFARVLGDPDFRRAMLVTAAIAVVAVPVTIVVALLIAVALNRGIRRFKTFFRTAFYVPVVTSIVAIAVVWTLLFDRNGVVNGLLDTVGIDGPDWLGDTTWALPTVTLLVIWRLFGLIMVLFLAGLQAIPDDLYEAAEIDGAGTWRRLFSITVPLMVPSILLATVLLTVAIIQVFEEPYVITQGGPLGSTTSAAMYIFNEFGYGRYAAASAASYLLFAFIAFLSFLQFRLLRSRT</sequence>
<keyword evidence="4 7" id="KW-0812">Transmembrane</keyword>
<dbReference type="CDD" id="cd06261">
    <property type="entry name" value="TM_PBP2"/>
    <property type="match status" value="1"/>
</dbReference>
<dbReference type="Pfam" id="PF00528">
    <property type="entry name" value="BPD_transp_1"/>
    <property type="match status" value="1"/>
</dbReference>
<feature type="transmembrane region" description="Helical" evidence="7">
    <location>
        <begin position="277"/>
        <end position="297"/>
    </location>
</feature>
<comment type="subcellular location">
    <subcellularLocation>
        <location evidence="1 7">Cell membrane</location>
        <topology evidence="1 7">Multi-pass membrane protein</topology>
    </subcellularLocation>
</comment>
<feature type="transmembrane region" description="Helical" evidence="7">
    <location>
        <begin position="172"/>
        <end position="195"/>
    </location>
</feature>
<evidence type="ECO:0000259" key="8">
    <source>
        <dbReference type="PROSITE" id="PS50928"/>
    </source>
</evidence>
<organism evidence="9 10">
    <name type="scientific">Phycicoccus avicenniae</name>
    <dbReference type="NCBI Taxonomy" id="2828860"/>
    <lineage>
        <taxon>Bacteria</taxon>
        <taxon>Bacillati</taxon>
        <taxon>Actinomycetota</taxon>
        <taxon>Actinomycetes</taxon>
        <taxon>Micrococcales</taxon>
        <taxon>Intrasporangiaceae</taxon>
        <taxon>Phycicoccus</taxon>
    </lineage>
</organism>
<evidence type="ECO:0000256" key="6">
    <source>
        <dbReference type="ARBA" id="ARBA00023136"/>
    </source>
</evidence>
<feature type="domain" description="ABC transmembrane type-1" evidence="8">
    <location>
        <begin position="87"/>
        <end position="298"/>
    </location>
</feature>
<evidence type="ECO:0000256" key="5">
    <source>
        <dbReference type="ARBA" id="ARBA00022989"/>
    </source>
</evidence>
<evidence type="ECO:0000256" key="1">
    <source>
        <dbReference type="ARBA" id="ARBA00004651"/>
    </source>
</evidence>
<proteinExistence type="inferred from homology"/>
<comment type="caution">
    <text evidence="9">The sequence shown here is derived from an EMBL/GenBank/DDBJ whole genome shotgun (WGS) entry which is preliminary data.</text>
</comment>
<feature type="transmembrane region" description="Helical" evidence="7">
    <location>
        <begin position="125"/>
        <end position="145"/>
    </location>
</feature>
<feature type="transmembrane region" description="Helical" evidence="7">
    <location>
        <begin position="86"/>
        <end position="113"/>
    </location>
</feature>
<keyword evidence="10" id="KW-1185">Reference proteome</keyword>
<dbReference type="AlphaFoldDB" id="A0A941HXC0"/>
<feature type="transmembrane region" description="Helical" evidence="7">
    <location>
        <begin position="226"/>
        <end position="246"/>
    </location>
</feature>
<name>A0A941HXC0_9MICO</name>